<feature type="compositionally biased region" description="Low complexity" evidence="1">
    <location>
        <begin position="69"/>
        <end position="85"/>
    </location>
</feature>
<gene>
    <name evidence="3" type="ORF">QA636_33280</name>
</gene>
<reference evidence="3 4" key="1">
    <citation type="submission" date="2023-04" db="EMBL/GenBank/DDBJ databases">
        <title>Australian commercial rhizobial inoculants.</title>
        <authorList>
            <person name="Kohlmeier M.G."/>
            <person name="O'Hara G.W."/>
            <person name="Colombi E."/>
            <person name="Ramsay J.P."/>
            <person name="Terpolilli J."/>
        </authorList>
    </citation>
    <scope>NUCLEOTIDE SEQUENCE [LARGE SCALE GENOMIC DNA]</scope>
    <source>
        <strain evidence="3 4">CB627</strain>
    </source>
</reference>
<evidence type="ECO:0000313" key="4">
    <source>
        <dbReference type="Proteomes" id="UP001221546"/>
    </source>
</evidence>
<organism evidence="3 4">
    <name type="scientific">Bradyrhizobium brasilense</name>
    <dbReference type="NCBI Taxonomy" id="1419277"/>
    <lineage>
        <taxon>Bacteria</taxon>
        <taxon>Pseudomonadati</taxon>
        <taxon>Pseudomonadota</taxon>
        <taxon>Alphaproteobacteria</taxon>
        <taxon>Hyphomicrobiales</taxon>
        <taxon>Nitrobacteraceae</taxon>
        <taxon>Bradyrhizobium</taxon>
    </lineage>
</organism>
<feature type="region of interest" description="Disordered" evidence="1">
    <location>
        <begin position="42"/>
        <end position="85"/>
    </location>
</feature>
<sequence>MKLVKTSVIACGLSAFLAYPVIAQSLATDAKARKGVLRTNIQSGMSDDEDSSPKLRTWGAKVGRKSTKGAKSAAGGNAADKGTVD</sequence>
<dbReference type="EMBL" id="CP121646">
    <property type="protein sequence ID" value="WFU62332.1"/>
    <property type="molecule type" value="Genomic_DNA"/>
</dbReference>
<evidence type="ECO:0000256" key="2">
    <source>
        <dbReference type="SAM" id="SignalP"/>
    </source>
</evidence>
<evidence type="ECO:0000256" key="1">
    <source>
        <dbReference type="SAM" id="MobiDB-lite"/>
    </source>
</evidence>
<keyword evidence="2" id="KW-0732">Signal</keyword>
<keyword evidence="4" id="KW-1185">Reference proteome</keyword>
<protein>
    <submittedName>
        <fullName evidence="3">Uncharacterized protein</fullName>
    </submittedName>
</protein>
<dbReference type="Proteomes" id="UP001221546">
    <property type="component" value="Chromosome"/>
</dbReference>
<accession>A0ABY8J9U3</accession>
<evidence type="ECO:0000313" key="3">
    <source>
        <dbReference type="EMBL" id="WFU62332.1"/>
    </source>
</evidence>
<feature type="chain" id="PRO_5045780183" evidence="2">
    <location>
        <begin position="24"/>
        <end position="85"/>
    </location>
</feature>
<proteinExistence type="predicted"/>
<dbReference type="RefSeq" id="WP_310881359.1">
    <property type="nucleotide sequence ID" value="NZ_CP121646.1"/>
</dbReference>
<feature type="signal peptide" evidence="2">
    <location>
        <begin position="1"/>
        <end position="23"/>
    </location>
</feature>
<name>A0ABY8J9U3_9BRAD</name>